<sequence length="151" mass="16948">HILFDPKIDRSTEPCGICLSPAPACEFHVTTTGKVKVISARIKCPNSAMHFRYSTAAKSAESAPSSNVPIHYTFCPTASLAPWRYNFLHRLRSLHPTAPEDKYAPIWKLDSEEMKRLKKVFGKISLEGCQSRKNATRSARLSCFLKHTTRG</sequence>
<organism evidence="1 2">
    <name type="scientific">Mycena metata</name>
    <dbReference type="NCBI Taxonomy" id="1033252"/>
    <lineage>
        <taxon>Eukaryota</taxon>
        <taxon>Fungi</taxon>
        <taxon>Dikarya</taxon>
        <taxon>Basidiomycota</taxon>
        <taxon>Agaricomycotina</taxon>
        <taxon>Agaricomycetes</taxon>
        <taxon>Agaricomycetidae</taxon>
        <taxon>Agaricales</taxon>
        <taxon>Marasmiineae</taxon>
        <taxon>Mycenaceae</taxon>
        <taxon>Mycena</taxon>
    </lineage>
</organism>
<evidence type="ECO:0000313" key="2">
    <source>
        <dbReference type="Proteomes" id="UP001215598"/>
    </source>
</evidence>
<accession>A0AAD7JG71</accession>
<dbReference type="Proteomes" id="UP001215598">
    <property type="component" value="Unassembled WGS sequence"/>
</dbReference>
<protein>
    <submittedName>
        <fullName evidence="1">Uncharacterized protein</fullName>
    </submittedName>
</protein>
<keyword evidence="2" id="KW-1185">Reference proteome</keyword>
<name>A0AAD7JG71_9AGAR</name>
<dbReference type="AlphaFoldDB" id="A0AAD7JG71"/>
<feature type="non-terminal residue" evidence="1">
    <location>
        <position position="1"/>
    </location>
</feature>
<proteinExistence type="predicted"/>
<comment type="caution">
    <text evidence="1">The sequence shown here is derived from an EMBL/GenBank/DDBJ whole genome shotgun (WGS) entry which is preliminary data.</text>
</comment>
<gene>
    <name evidence="1" type="ORF">B0H16DRAFT_1311000</name>
</gene>
<evidence type="ECO:0000313" key="1">
    <source>
        <dbReference type="EMBL" id="KAJ7763762.1"/>
    </source>
</evidence>
<dbReference type="EMBL" id="JARKIB010000029">
    <property type="protein sequence ID" value="KAJ7763762.1"/>
    <property type="molecule type" value="Genomic_DNA"/>
</dbReference>
<reference evidence="1" key="1">
    <citation type="submission" date="2023-03" db="EMBL/GenBank/DDBJ databases">
        <title>Massive genome expansion in bonnet fungi (Mycena s.s.) driven by repeated elements and novel gene families across ecological guilds.</title>
        <authorList>
            <consortium name="Lawrence Berkeley National Laboratory"/>
            <person name="Harder C.B."/>
            <person name="Miyauchi S."/>
            <person name="Viragh M."/>
            <person name="Kuo A."/>
            <person name="Thoen E."/>
            <person name="Andreopoulos B."/>
            <person name="Lu D."/>
            <person name="Skrede I."/>
            <person name="Drula E."/>
            <person name="Henrissat B."/>
            <person name="Morin E."/>
            <person name="Kohler A."/>
            <person name="Barry K."/>
            <person name="LaButti K."/>
            <person name="Morin E."/>
            <person name="Salamov A."/>
            <person name="Lipzen A."/>
            <person name="Mereny Z."/>
            <person name="Hegedus B."/>
            <person name="Baldrian P."/>
            <person name="Stursova M."/>
            <person name="Weitz H."/>
            <person name="Taylor A."/>
            <person name="Grigoriev I.V."/>
            <person name="Nagy L.G."/>
            <person name="Martin F."/>
            <person name="Kauserud H."/>
        </authorList>
    </citation>
    <scope>NUCLEOTIDE SEQUENCE</scope>
    <source>
        <strain evidence="1">CBHHK182m</strain>
    </source>
</reference>